<dbReference type="Gene3D" id="2.30.30.40">
    <property type="entry name" value="SH3 Domains"/>
    <property type="match status" value="1"/>
</dbReference>
<feature type="chain" id="PRO_5030804246" evidence="1">
    <location>
        <begin position="21"/>
        <end position="304"/>
    </location>
</feature>
<proteinExistence type="predicted"/>
<dbReference type="AlphaFoldDB" id="A0A7Y4JRZ6"/>
<name>A0A7Y4JRZ6_9BACT</name>
<keyword evidence="1" id="KW-0732">Signal</keyword>
<feature type="signal peptide" evidence="1">
    <location>
        <begin position="1"/>
        <end position="20"/>
    </location>
</feature>
<dbReference type="RefSeq" id="WP_171414286.1">
    <property type="nucleotide sequence ID" value="NZ_JABFJW010000088.1"/>
</dbReference>
<dbReference type="Proteomes" id="UP000528460">
    <property type="component" value="Unassembled WGS sequence"/>
</dbReference>
<evidence type="ECO:0000313" key="2">
    <source>
        <dbReference type="EMBL" id="NOK10086.1"/>
    </source>
</evidence>
<gene>
    <name evidence="2" type="ORF">HNS30_13705</name>
</gene>
<comment type="caution">
    <text evidence="2">The sequence shown here is derived from an EMBL/GenBank/DDBJ whole genome shotgun (WGS) entry which is preliminary data.</text>
</comment>
<sequence length="304" mass="32112">MLTPALLLSLTLAQSTPASDAVLEYSAPLAEAGAPAPEDFEFTAFTAGQQVYLGVDEANLRASAAADAGVVKTLMLGTPVRVLKAGTRARVGEYVNTWYQVAVVDAKAAPGSAPVSGWVFGNTLTPFRFEADLDGDGEMEVATVVMSNEFKARVRVLEPNVKPPRRVSSVDVAVASTNYGSGQGGPVKVTLVPAKQAGVTLLQLDSTPERCGDYVTSYVSYTGSNGKPGVLGKAKLALELGGLMDPPNMSSFEVSFQPAAKRALVVRTSEEEAEEEGEPRKVTEREVYQWKDGVFAQAKPVAKP</sequence>
<reference evidence="2 3" key="1">
    <citation type="submission" date="2020-05" db="EMBL/GenBank/DDBJ databases">
        <authorList>
            <person name="Whitworth D."/>
        </authorList>
    </citation>
    <scope>NUCLEOTIDE SEQUENCE [LARGE SCALE GENOMIC DNA]</scope>
    <source>
        <strain evidence="2 3">CA046A</strain>
    </source>
</reference>
<accession>A0A7Y4JRZ6</accession>
<organism evidence="2 3">
    <name type="scientific">Corallococcus exercitus</name>
    <dbReference type="NCBI Taxonomy" id="2316736"/>
    <lineage>
        <taxon>Bacteria</taxon>
        <taxon>Pseudomonadati</taxon>
        <taxon>Myxococcota</taxon>
        <taxon>Myxococcia</taxon>
        <taxon>Myxococcales</taxon>
        <taxon>Cystobacterineae</taxon>
        <taxon>Myxococcaceae</taxon>
        <taxon>Corallococcus</taxon>
    </lineage>
</organism>
<protein>
    <submittedName>
        <fullName evidence="2">SH3 domain-containing protein</fullName>
    </submittedName>
</protein>
<dbReference type="EMBL" id="JABFJW010000088">
    <property type="protein sequence ID" value="NOK10086.1"/>
    <property type="molecule type" value="Genomic_DNA"/>
</dbReference>
<evidence type="ECO:0000313" key="3">
    <source>
        <dbReference type="Proteomes" id="UP000528460"/>
    </source>
</evidence>
<evidence type="ECO:0000256" key="1">
    <source>
        <dbReference type="SAM" id="SignalP"/>
    </source>
</evidence>